<evidence type="ECO:0000256" key="1">
    <source>
        <dbReference type="ARBA" id="ARBA00008563"/>
    </source>
</evidence>
<dbReference type="GO" id="GO:0005840">
    <property type="term" value="C:ribosome"/>
    <property type="evidence" value="ECO:0007669"/>
    <property type="project" value="UniProtKB-KW"/>
</dbReference>
<comment type="similarity">
    <text evidence="1 5">Belongs to the bacterial ribosomal protein bL21 family.</text>
</comment>
<dbReference type="HAMAP" id="MF_01363">
    <property type="entry name" value="Ribosomal_bL21"/>
    <property type="match status" value="1"/>
</dbReference>
<dbReference type="PANTHER" id="PTHR21349">
    <property type="entry name" value="50S RIBOSOMAL PROTEIN L21"/>
    <property type="match status" value="1"/>
</dbReference>
<keyword evidence="3 5" id="KW-0687">Ribonucleoprotein</keyword>
<feature type="non-terminal residue" evidence="6">
    <location>
        <position position="108"/>
    </location>
</feature>
<dbReference type="InterPro" id="IPR001787">
    <property type="entry name" value="Ribosomal_bL21"/>
</dbReference>
<evidence type="ECO:0000256" key="2">
    <source>
        <dbReference type="ARBA" id="ARBA00022980"/>
    </source>
</evidence>
<evidence type="ECO:0000256" key="4">
    <source>
        <dbReference type="ARBA" id="ARBA00035483"/>
    </source>
</evidence>
<evidence type="ECO:0000256" key="3">
    <source>
        <dbReference type="ARBA" id="ARBA00023274"/>
    </source>
</evidence>
<evidence type="ECO:0000313" key="6">
    <source>
        <dbReference type="EMBL" id="QID53454.1"/>
    </source>
</evidence>
<sequence length="108" mass="12876">MIYAIVNIKGIQFKLIENKYVYVPRLSTTSSKIGDKIFFDQVFFFYKNGSYKIGYPILKNIKVEVEILQHLKGDKIIIFKKKRRKGYKVKKGFRHFFTKIKVISFLDK</sequence>
<comment type="function">
    <text evidence="5">This protein binds to 23S rRNA in the presence of protein L20.</text>
</comment>
<dbReference type="EMBL" id="MN039474">
    <property type="protein sequence ID" value="QID53454.1"/>
    <property type="molecule type" value="Genomic_DNA"/>
</dbReference>
<dbReference type="NCBIfam" id="TIGR00061">
    <property type="entry name" value="L21"/>
    <property type="match status" value="1"/>
</dbReference>
<keyword evidence="5" id="KW-0699">rRNA-binding</keyword>
<dbReference type="GO" id="GO:0005737">
    <property type="term" value="C:cytoplasm"/>
    <property type="evidence" value="ECO:0007669"/>
    <property type="project" value="UniProtKB-ARBA"/>
</dbReference>
<name>A0A6G6BNP0_9FLAO</name>
<dbReference type="InterPro" id="IPR036164">
    <property type="entry name" value="bL21-like_sf"/>
</dbReference>
<dbReference type="GO" id="GO:0003735">
    <property type="term" value="F:structural constituent of ribosome"/>
    <property type="evidence" value="ECO:0007669"/>
    <property type="project" value="InterPro"/>
</dbReference>
<accession>A0A6G6BNP0</accession>
<dbReference type="AlphaFoldDB" id="A0A6G6BNP0"/>
<dbReference type="GO" id="GO:0006412">
    <property type="term" value="P:translation"/>
    <property type="evidence" value="ECO:0007669"/>
    <property type="project" value="InterPro"/>
</dbReference>
<evidence type="ECO:0000256" key="5">
    <source>
        <dbReference type="RuleBase" id="RU000562"/>
    </source>
</evidence>
<dbReference type="GO" id="GO:0019843">
    <property type="term" value="F:rRNA binding"/>
    <property type="evidence" value="ECO:0007669"/>
    <property type="project" value="UniProtKB-KW"/>
</dbReference>
<dbReference type="Pfam" id="PF00829">
    <property type="entry name" value="Ribosomal_L21p"/>
    <property type="match status" value="1"/>
</dbReference>
<keyword evidence="5" id="KW-0694">RNA-binding</keyword>
<proteinExistence type="inferred from homology"/>
<protein>
    <recommendedName>
        <fullName evidence="4 5">50S ribosomal protein L21</fullName>
    </recommendedName>
</protein>
<organism evidence="6">
    <name type="scientific">Blattabacterium sp.</name>
    <name type="common">Tryonicus sp.</name>
    <dbReference type="NCBI Taxonomy" id="2712832"/>
    <lineage>
        <taxon>Bacteria</taxon>
        <taxon>Pseudomonadati</taxon>
        <taxon>Bacteroidota</taxon>
        <taxon>Flavobacteriia</taxon>
        <taxon>Flavobacteriales</taxon>
        <taxon>Blattabacteriaceae</taxon>
        <taxon>Blattabacterium</taxon>
    </lineage>
</organism>
<dbReference type="PANTHER" id="PTHR21349:SF0">
    <property type="entry name" value="LARGE RIBOSOMAL SUBUNIT PROTEIN BL21M"/>
    <property type="match status" value="1"/>
</dbReference>
<reference evidence="6" key="1">
    <citation type="journal article" date="2020" name="Biol. Lett.">
        <title>Evolutionary rates are correlated between cockroach symbionts and mitochondrial genomes.</title>
        <authorList>
            <person name="Arab D.A."/>
            <person name="Bourguignon T."/>
            <person name="Wang Z."/>
            <person name="Ho S.Y.W."/>
            <person name="Lo N."/>
        </authorList>
    </citation>
    <scope>NUCLEOTIDE SEQUENCE</scope>
    <source>
        <strain evidence="6">DHOG63116</strain>
    </source>
</reference>
<dbReference type="SUPFAM" id="SSF141091">
    <property type="entry name" value="L21p-like"/>
    <property type="match status" value="1"/>
</dbReference>
<keyword evidence="2 5" id="KW-0689">Ribosomal protein</keyword>
<dbReference type="InterPro" id="IPR028909">
    <property type="entry name" value="bL21-like"/>
</dbReference>
<dbReference type="GO" id="GO:1990904">
    <property type="term" value="C:ribonucleoprotein complex"/>
    <property type="evidence" value="ECO:0007669"/>
    <property type="project" value="UniProtKB-KW"/>
</dbReference>